<evidence type="ECO:0000313" key="2">
    <source>
        <dbReference type="EMBL" id="AIR88931.1"/>
    </source>
</evidence>
<proteinExistence type="predicted"/>
<reference evidence="2 3" key="1">
    <citation type="submission" date="2014-09" db="EMBL/GenBank/DDBJ databases">
        <authorList>
            <person name="Chan K.-G."/>
        </authorList>
    </citation>
    <scope>NUCLEOTIDE SEQUENCE [LARGE SCALE GENOMIC DNA]</scope>
    <source>
        <strain evidence="2 3">ND07</strain>
    </source>
</reference>
<dbReference type="Proteomes" id="UP000029493">
    <property type="component" value="Chromosome"/>
</dbReference>
<name>A0A089WK00_9PSED</name>
<dbReference type="eggNOG" id="ENOG5033ABC">
    <property type="taxonomic scope" value="Bacteria"/>
</dbReference>
<accession>A0A089WK00</accession>
<dbReference type="AlphaFoldDB" id="A0A089WK00"/>
<evidence type="ECO:0000313" key="3">
    <source>
        <dbReference type="Proteomes" id="UP000029493"/>
    </source>
</evidence>
<evidence type="ECO:0000256" key="1">
    <source>
        <dbReference type="SAM" id="SignalP"/>
    </source>
</evidence>
<organism evidence="2 3">
    <name type="scientific">Pseudomonas cremoricolorata</name>
    <dbReference type="NCBI Taxonomy" id="157783"/>
    <lineage>
        <taxon>Bacteria</taxon>
        <taxon>Pseudomonadati</taxon>
        <taxon>Pseudomonadota</taxon>
        <taxon>Gammaproteobacteria</taxon>
        <taxon>Pseudomonadales</taxon>
        <taxon>Pseudomonadaceae</taxon>
        <taxon>Pseudomonas</taxon>
    </lineage>
</organism>
<gene>
    <name evidence="2" type="ORF">LK03_06455</name>
</gene>
<dbReference type="OrthoDB" id="9152878at2"/>
<protein>
    <recommendedName>
        <fullName evidence="4">DUF1161 domain-containing protein</fullName>
    </recommendedName>
</protein>
<evidence type="ECO:0008006" key="4">
    <source>
        <dbReference type="Google" id="ProtNLM"/>
    </source>
</evidence>
<keyword evidence="1" id="KW-0732">Signal</keyword>
<feature type="chain" id="PRO_5001850936" description="DUF1161 domain-containing protein" evidence="1">
    <location>
        <begin position="20"/>
        <end position="77"/>
    </location>
</feature>
<feature type="signal peptide" evidence="1">
    <location>
        <begin position="1"/>
        <end position="19"/>
    </location>
</feature>
<dbReference type="EMBL" id="CP009455">
    <property type="protein sequence ID" value="AIR88931.1"/>
    <property type="molecule type" value="Genomic_DNA"/>
</dbReference>
<keyword evidence="3" id="KW-1185">Reference proteome</keyword>
<sequence length="77" mass="8160">MIRLAVAVLASLVGTVALAAPKPCEELKAEIEANIQAKGVASYTLEIVPNSEVSDPNMVVGSCENSTKKIIYQKNDD</sequence>
<dbReference type="RefSeq" id="WP_038411566.1">
    <property type="nucleotide sequence ID" value="NZ_CP009455.1"/>
</dbReference>
<dbReference type="Pfam" id="PF06649">
    <property type="entry name" value="DUF1161"/>
    <property type="match status" value="1"/>
</dbReference>
<dbReference type="KEGG" id="psw:LK03_06455"/>
<dbReference type="STRING" id="157783.LK03_06455"/>
<dbReference type="InterPro" id="IPR010595">
    <property type="entry name" value="DUF1161"/>
</dbReference>